<dbReference type="InterPro" id="IPR040064">
    <property type="entry name" value="MoaA-like"/>
</dbReference>
<accession>A0A7C4L367</accession>
<keyword evidence="5 12" id="KW-0547">Nucleotide-binding</keyword>
<gene>
    <name evidence="12 14" type="primary">moaA</name>
    <name evidence="14" type="ORF">ENT17_11695</name>
</gene>
<dbReference type="NCBIfam" id="NF001199">
    <property type="entry name" value="PRK00164.2-1"/>
    <property type="match status" value="1"/>
</dbReference>
<feature type="binding site" evidence="12">
    <location>
        <position position="119"/>
    </location>
    <ligand>
        <name>S-adenosyl-L-methionine</name>
        <dbReference type="ChEBI" id="CHEBI:59789"/>
    </ligand>
</feature>
<comment type="similarity">
    <text evidence="12">Belongs to the radical SAM superfamily. MoaA family.</text>
</comment>
<dbReference type="EC" id="4.1.99.22" evidence="1 12"/>
<dbReference type="InterPro" id="IPR013483">
    <property type="entry name" value="MoaA"/>
</dbReference>
<keyword evidence="6 12" id="KW-0408">Iron</keyword>
<dbReference type="Gene3D" id="3.20.20.70">
    <property type="entry name" value="Aldolase class I"/>
    <property type="match status" value="1"/>
</dbReference>
<evidence type="ECO:0000256" key="5">
    <source>
        <dbReference type="ARBA" id="ARBA00022741"/>
    </source>
</evidence>
<sequence>MLIDSFGRQITYLRISVTDRCNFRCVYCMPPQGVPYVPHERIMRYEEIAALVAVAARLGIRKVRITGGEPLVRADLPRLVQMISAIEEIEDISLTTNGILLEKYAGALAQAGLKRVNVSLDTLNAEKFTKITRGGNLENVLRGIAAAEVCGLTPIKINTVIMRGINDDELVDLAKLTLKHTWNLRFIELMPIENQQSWGEGFPPPEQIFMPVSEVMALLQPLGLEPAILENDSGPARPYRLKGGMGTVGFISPLTEQHFCQRCNRIRLTADGHLRPCLMSGLEIPVLPALRAGKPIESLLEEALQKKPAGHQLASHISPNGRCMIQIGG</sequence>
<comment type="function">
    <text evidence="12">Catalyzes the cyclization of GTP to (8S)-3',8-cyclo-7,8-dihydroguanosine 5'-triphosphate.</text>
</comment>
<feature type="binding site" evidence="12">
    <location>
        <position position="28"/>
    </location>
    <ligand>
        <name>[4Fe-4S] cluster</name>
        <dbReference type="ChEBI" id="CHEBI:49883"/>
        <label>1</label>
        <note>4Fe-4S-S-AdoMet</note>
    </ligand>
</feature>
<dbReference type="PROSITE" id="PS51918">
    <property type="entry name" value="RADICAL_SAM"/>
    <property type="match status" value="1"/>
</dbReference>
<dbReference type="SUPFAM" id="SSF102114">
    <property type="entry name" value="Radical SAM enzymes"/>
    <property type="match status" value="1"/>
</dbReference>
<proteinExistence type="inferred from homology"/>
<dbReference type="GO" id="GO:0006777">
    <property type="term" value="P:Mo-molybdopterin cofactor biosynthetic process"/>
    <property type="evidence" value="ECO:0007669"/>
    <property type="project" value="UniProtKB-UniRule"/>
</dbReference>
<reference evidence="14" key="1">
    <citation type="journal article" date="2020" name="mSystems">
        <title>Genome- and Community-Level Interaction Insights into Carbon Utilization and Element Cycling Functions of Hydrothermarchaeota in Hydrothermal Sediment.</title>
        <authorList>
            <person name="Zhou Z."/>
            <person name="Liu Y."/>
            <person name="Xu W."/>
            <person name="Pan J."/>
            <person name="Luo Z.H."/>
            <person name="Li M."/>
        </authorList>
    </citation>
    <scope>NUCLEOTIDE SEQUENCE [LARGE SCALE GENOMIC DNA]</scope>
    <source>
        <strain evidence="14">SpSt-556</strain>
    </source>
</reference>
<evidence type="ECO:0000259" key="13">
    <source>
        <dbReference type="PROSITE" id="PS51918"/>
    </source>
</evidence>
<feature type="binding site" evidence="12">
    <location>
        <position position="25"/>
    </location>
    <ligand>
        <name>[4Fe-4S] cluster</name>
        <dbReference type="ChEBI" id="CHEBI:49883"/>
        <label>1</label>
        <note>4Fe-4S-S-AdoMet</note>
    </ligand>
</feature>
<evidence type="ECO:0000256" key="1">
    <source>
        <dbReference type="ARBA" id="ARBA00012167"/>
    </source>
</evidence>
<feature type="binding site" evidence="12">
    <location>
        <position position="64"/>
    </location>
    <ligand>
        <name>GTP</name>
        <dbReference type="ChEBI" id="CHEBI:37565"/>
    </ligand>
</feature>
<organism evidence="14">
    <name type="scientific">Bellilinea caldifistulae</name>
    <dbReference type="NCBI Taxonomy" id="360411"/>
    <lineage>
        <taxon>Bacteria</taxon>
        <taxon>Bacillati</taxon>
        <taxon>Chloroflexota</taxon>
        <taxon>Anaerolineae</taxon>
        <taxon>Anaerolineales</taxon>
        <taxon>Anaerolineaceae</taxon>
        <taxon>Bellilinea</taxon>
    </lineage>
</organism>
<dbReference type="GO" id="GO:0061798">
    <property type="term" value="F:GTP 3',8'-cyclase activity"/>
    <property type="evidence" value="ECO:0007669"/>
    <property type="project" value="UniProtKB-UniRule"/>
</dbReference>
<feature type="binding site" evidence="12">
    <location>
        <position position="95"/>
    </location>
    <ligand>
        <name>GTP</name>
        <dbReference type="ChEBI" id="CHEBI:37565"/>
    </ligand>
</feature>
<dbReference type="HAMAP" id="MF_01225_B">
    <property type="entry name" value="MoaA_B"/>
    <property type="match status" value="1"/>
</dbReference>
<dbReference type="GO" id="GO:0046872">
    <property type="term" value="F:metal ion binding"/>
    <property type="evidence" value="ECO:0007669"/>
    <property type="project" value="UniProtKB-KW"/>
</dbReference>
<feature type="binding site" evidence="12">
    <location>
        <position position="190"/>
    </location>
    <ligand>
        <name>S-adenosyl-L-methionine</name>
        <dbReference type="ChEBI" id="CHEBI:59789"/>
    </ligand>
</feature>
<keyword evidence="3 12" id="KW-0949">S-adenosyl-L-methionine</keyword>
<dbReference type="SFLD" id="SFLDG01386">
    <property type="entry name" value="main_SPASM_domain-containing"/>
    <property type="match status" value="1"/>
</dbReference>
<dbReference type="InterPro" id="IPR050105">
    <property type="entry name" value="MoCo_biosynth_MoaA/MoaC"/>
</dbReference>
<dbReference type="InterPro" id="IPR058240">
    <property type="entry name" value="rSAM_sf"/>
</dbReference>
<evidence type="ECO:0000256" key="4">
    <source>
        <dbReference type="ARBA" id="ARBA00022723"/>
    </source>
</evidence>
<dbReference type="Pfam" id="PF06463">
    <property type="entry name" value="Mob_synth_C"/>
    <property type="match status" value="1"/>
</dbReference>
<dbReference type="GO" id="GO:0051539">
    <property type="term" value="F:4 iron, 4 sulfur cluster binding"/>
    <property type="evidence" value="ECO:0007669"/>
    <property type="project" value="UniProtKB-UniRule"/>
</dbReference>
<dbReference type="GO" id="GO:1904047">
    <property type="term" value="F:S-adenosyl-L-methionine binding"/>
    <property type="evidence" value="ECO:0007669"/>
    <property type="project" value="UniProtKB-UniRule"/>
</dbReference>
<evidence type="ECO:0000256" key="9">
    <source>
        <dbReference type="ARBA" id="ARBA00023150"/>
    </source>
</evidence>
<protein>
    <recommendedName>
        <fullName evidence="1 12">GTP 3',8-cyclase</fullName>
        <ecNumber evidence="1 12">4.1.99.22</ecNumber>
    </recommendedName>
    <alternativeName>
        <fullName evidence="12">Molybdenum cofactor biosynthesis protein A</fullName>
    </alternativeName>
</protein>
<feature type="binding site" evidence="12">
    <location>
        <position position="68"/>
    </location>
    <ligand>
        <name>S-adenosyl-L-methionine</name>
        <dbReference type="ChEBI" id="CHEBI:59789"/>
    </ligand>
</feature>
<comment type="pathway">
    <text evidence="12">Cofactor biosynthesis; molybdopterin biosynthesis.</text>
</comment>
<comment type="catalytic activity">
    <reaction evidence="11 12">
        <text>GTP + AH2 + S-adenosyl-L-methionine = (8S)-3',8-cyclo-7,8-dihydroguanosine 5'-triphosphate + 5'-deoxyadenosine + L-methionine + A + H(+)</text>
        <dbReference type="Rhea" id="RHEA:49576"/>
        <dbReference type="ChEBI" id="CHEBI:13193"/>
        <dbReference type="ChEBI" id="CHEBI:15378"/>
        <dbReference type="ChEBI" id="CHEBI:17319"/>
        <dbReference type="ChEBI" id="CHEBI:17499"/>
        <dbReference type="ChEBI" id="CHEBI:37565"/>
        <dbReference type="ChEBI" id="CHEBI:57844"/>
        <dbReference type="ChEBI" id="CHEBI:59789"/>
        <dbReference type="ChEBI" id="CHEBI:131766"/>
        <dbReference type="EC" id="4.1.99.22"/>
    </reaction>
</comment>
<dbReference type="PROSITE" id="PS01305">
    <property type="entry name" value="MOAA_NIFB_PQQE"/>
    <property type="match status" value="1"/>
</dbReference>
<feature type="binding site" evidence="12">
    <location>
        <position position="277"/>
    </location>
    <ligand>
        <name>[4Fe-4S] cluster</name>
        <dbReference type="ChEBI" id="CHEBI:49883"/>
        <label>2</label>
        <note>4Fe-4S-substrate</note>
    </ligand>
</feature>
<evidence type="ECO:0000256" key="11">
    <source>
        <dbReference type="ARBA" id="ARBA00048697"/>
    </source>
</evidence>
<dbReference type="InterPro" id="IPR010505">
    <property type="entry name" value="MoaA_twitch"/>
</dbReference>
<evidence type="ECO:0000256" key="6">
    <source>
        <dbReference type="ARBA" id="ARBA00023004"/>
    </source>
</evidence>
<keyword evidence="10 12" id="KW-0456">Lyase</keyword>
<keyword evidence="2 12" id="KW-0004">4Fe-4S</keyword>
<dbReference type="AlphaFoldDB" id="A0A7C4L367"/>
<feature type="binding site" evidence="12">
    <location>
        <position position="260"/>
    </location>
    <ligand>
        <name>[4Fe-4S] cluster</name>
        <dbReference type="ChEBI" id="CHEBI:49883"/>
        <label>2</label>
        <note>4Fe-4S-substrate</note>
    </ligand>
</feature>
<feature type="binding site" evidence="12">
    <location>
        <position position="263"/>
    </location>
    <ligand>
        <name>[4Fe-4S] cluster</name>
        <dbReference type="ChEBI" id="CHEBI:49883"/>
        <label>2</label>
        <note>4Fe-4S-substrate</note>
    </ligand>
</feature>
<dbReference type="CDD" id="cd21117">
    <property type="entry name" value="Twitch_MoaA"/>
    <property type="match status" value="1"/>
</dbReference>
<evidence type="ECO:0000256" key="2">
    <source>
        <dbReference type="ARBA" id="ARBA00022485"/>
    </source>
</evidence>
<evidence type="ECO:0000256" key="10">
    <source>
        <dbReference type="ARBA" id="ARBA00023239"/>
    </source>
</evidence>
<comment type="subunit">
    <text evidence="12">Monomer and homodimer.</text>
</comment>
<keyword evidence="4 12" id="KW-0479">Metal-binding</keyword>
<dbReference type="Pfam" id="PF04055">
    <property type="entry name" value="Radical_SAM"/>
    <property type="match status" value="1"/>
</dbReference>
<comment type="caution">
    <text evidence="14">The sequence shown here is derived from an EMBL/GenBank/DDBJ whole genome shotgun (WGS) entry which is preliminary data.</text>
</comment>
<dbReference type="PANTHER" id="PTHR22960:SF0">
    <property type="entry name" value="MOLYBDENUM COFACTOR BIOSYNTHESIS PROTEIN 1"/>
    <property type="match status" value="1"/>
</dbReference>
<dbReference type="CDD" id="cd01335">
    <property type="entry name" value="Radical_SAM"/>
    <property type="match status" value="1"/>
</dbReference>
<comment type="cofactor">
    <cofactor evidence="12">
        <name>[4Fe-4S] cluster</name>
        <dbReference type="ChEBI" id="CHEBI:49883"/>
    </cofactor>
    <text evidence="12">Binds 2 [4Fe-4S] clusters. Binds 1 [4Fe-4S] cluster coordinated with 3 cysteines and an exchangeable S-adenosyl-L-methionine and 1 [4Fe-4S] cluster coordinated with 3 cysteines and the GTP-derived substrate.</text>
</comment>
<dbReference type="GO" id="GO:0061799">
    <property type="term" value="F:cyclic pyranopterin monophosphate synthase activity"/>
    <property type="evidence" value="ECO:0007669"/>
    <property type="project" value="TreeGrafter"/>
</dbReference>
<dbReference type="GO" id="GO:0005525">
    <property type="term" value="F:GTP binding"/>
    <property type="evidence" value="ECO:0007669"/>
    <property type="project" value="UniProtKB-UniRule"/>
</dbReference>
<dbReference type="InterPro" id="IPR006638">
    <property type="entry name" value="Elp3/MiaA/NifB-like_rSAM"/>
</dbReference>
<feature type="binding site" evidence="12">
    <location>
        <position position="27"/>
    </location>
    <ligand>
        <name>S-adenosyl-L-methionine</name>
        <dbReference type="ChEBI" id="CHEBI:59789"/>
    </ligand>
</feature>
<evidence type="ECO:0000256" key="7">
    <source>
        <dbReference type="ARBA" id="ARBA00023014"/>
    </source>
</evidence>
<name>A0A7C4L367_9CHLR</name>
<dbReference type="UniPathway" id="UPA00344"/>
<feature type="domain" description="Radical SAM core" evidence="13">
    <location>
        <begin position="5"/>
        <end position="225"/>
    </location>
</feature>
<dbReference type="SFLD" id="SFLDG01067">
    <property type="entry name" value="SPASM/twitch_domain_containing"/>
    <property type="match status" value="1"/>
</dbReference>
<dbReference type="InterPro" id="IPR000385">
    <property type="entry name" value="MoaA_NifB_PqqE_Fe-S-bd_CS"/>
</dbReference>
<evidence type="ECO:0000256" key="3">
    <source>
        <dbReference type="ARBA" id="ARBA00022691"/>
    </source>
</evidence>
<evidence type="ECO:0000256" key="12">
    <source>
        <dbReference type="HAMAP-Rule" id="MF_01225"/>
    </source>
</evidence>
<dbReference type="SFLD" id="SFLDS00029">
    <property type="entry name" value="Radical_SAM"/>
    <property type="match status" value="1"/>
</dbReference>
<keyword evidence="9 12" id="KW-0501">Molybdenum cofactor biosynthesis</keyword>
<feature type="binding site" evidence="12">
    <location>
        <position position="14"/>
    </location>
    <ligand>
        <name>GTP</name>
        <dbReference type="ChEBI" id="CHEBI:37565"/>
    </ligand>
</feature>
<dbReference type="SMART" id="SM00729">
    <property type="entry name" value="Elp3"/>
    <property type="match status" value="1"/>
</dbReference>
<keyword evidence="7 12" id="KW-0411">Iron-sulfur</keyword>
<evidence type="ECO:0000313" key="14">
    <source>
        <dbReference type="EMBL" id="HGS88261.1"/>
    </source>
</evidence>
<keyword evidence="8 12" id="KW-0342">GTP-binding</keyword>
<dbReference type="PANTHER" id="PTHR22960">
    <property type="entry name" value="MOLYBDOPTERIN COFACTOR SYNTHESIS PROTEIN A"/>
    <property type="match status" value="1"/>
</dbReference>
<feature type="binding site" evidence="12">
    <location>
        <begin position="265"/>
        <end position="267"/>
    </location>
    <ligand>
        <name>GTP</name>
        <dbReference type="ChEBI" id="CHEBI:37565"/>
    </ligand>
</feature>
<evidence type="ECO:0000256" key="8">
    <source>
        <dbReference type="ARBA" id="ARBA00023134"/>
    </source>
</evidence>
<dbReference type="EMBL" id="DSXR01000119">
    <property type="protein sequence ID" value="HGS88261.1"/>
    <property type="molecule type" value="Genomic_DNA"/>
</dbReference>
<dbReference type="InterPro" id="IPR013785">
    <property type="entry name" value="Aldolase_TIM"/>
</dbReference>
<feature type="binding site" evidence="12">
    <location>
        <position position="21"/>
    </location>
    <ligand>
        <name>[4Fe-4S] cluster</name>
        <dbReference type="ChEBI" id="CHEBI:49883"/>
        <label>1</label>
        <note>4Fe-4S-S-AdoMet</note>
    </ligand>
</feature>
<dbReference type="SFLD" id="SFLDG01383">
    <property type="entry name" value="cyclic_pyranopterin_phosphate"/>
    <property type="match status" value="1"/>
</dbReference>
<dbReference type="InterPro" id="IPR007197">
    <property type="entry name" value="rSAM"/>
</dbReference>
<feature type="binding site" evidence="12">
    <location>
        <position position="156"/>
    </location>
    <ligand>
        <name>GTP</name>
        <dbReference type="ChEBI" id="CHEBI:37565"/>
    </ligand>
</feature>
<dbReference type="NCBIfam" id="TIGR02666">
    <property type="entry name" value="moaA"/>
    <property type="match status" value="1"/>
</dbReference>